<evidence type="ECO:0000256" key="1">
    <source>
        <dbReference type="ARBA" id="ARBA00000085"/>
    </source>
</evidence>
<dbReference type="CDD" id="cd00082">
    <property type="entry name" value="HisKA"/>
    <property type="match status" value="1"/>
</dbReference>
<feature type="transmembrane region" description="Helical" evidence="7">
    <location>
        <begin position="219"/>
        <end position="242"/>
    </location>
</feature>
<feature type="domain" description="Histidine kinase" evidence="8">
    <location>
        <begin position="259"/>
        <end position="477"/>
    </location>
</feature>
<keyword evidence="6" id="KW-0902">Two-component regulatory system</keyword>
<dbReference type="InterPro" id="IPR005467">
    <property type="entry name" value="His_kinase_dom"/>
</dbReference>
<evidence type="ECO:0000313" key="10">
    <source>
        <dbReference type="Proteomes" id="UP000176377"/>
    </source>
</evidence>
<dbReference type="EMBL" id="MFLA01000001">
    <property type="protein sequence ID" value="OGG60773.1"/>
    <property type="molecule type" value="Genomic_DNA"/>
</dbReference>
<dbReference type="Pfam" id="PF02518">
    <property type="entry name" value="HATPase_c"/>
    <property type="match status" value="1"/>
</dbReference>
<protein>
    <recommendedName>
        <fullName evidence="2">histidine kinase</fullName>
        <ecNumber evidence="2">2.7.13.3</ecNumber>
    </recommendedName>
</protein>
<comment type="caution">
    <text evidence="9">The sequence shown here is derived from an EMBL/GenBank/DDBJ whole genome shotgun (WGS) entry which is preliminary data.</text>
</comment>
<dbReference type="FunFam" id="3.30.565.10:FF:000006">
    <property type="entry name" value="Sensor histidine kinase WalK"/>
    <property type="match status" value="1"/>
</dbReference>
<dbReference type="SMART" id="SM00387">
    <property type="entry name" value="HATPase_c"/>
    <property type="match status" value="1"/>
</dbReference>
<dbReference type="PROSITE" id="PS50109">
    <property type="entry name" value="HIS_KIN"/>
    <property type="match status" value="1"/>
</dbReference>
<evidence type="ECO:0000256" key="4">
    <source>
        <dbReference type="ARBA" id="ARBA00022679"/>
    </source>
</evidence>
<keyword evidence="4" id="KW-0808">Transferase</keyword>
<evidence type="ECO:0000313" key="9">
    <source>
        <dbReference type="EMBL" id="OGG60773.1"/>
    </source>
</evidence>
<evidence type="ECO:0000256" key="7">
    <source>
        <dbReference type="SAM" id="Phobius"/>
    </source>
</evidence>
<dbReference type="Proteomes" id="UP000176377">
    <property type="component" value="Unassembled WGS sequence"/>
</dbReference>
<evidence type="ECO:0000259" key="8">
    <source>
        <dbReference type="PROSITE" id="PS50109"/>
    </source>
</evidence>
<dbReference type="Gene3D" id="1.10.287.130">
    <property type="match status" value="1"/>
</dbReference>
<sequence length="494" mass="54131">MVSPIRWLSSLSVSKKFYIIICSMLFVLLFGLGSFWMAMTTMSAIRAYVAGEGLWSKAQKEATISLGRYAISHSESDYEDFLRFLRVPLGDKRARLELEKQSPDLALARQGFLDGENHPDDVNLLIFLFRRFRHVSYLDAAIQVWMRGDAQIEQLIRIGSDMHAVITASGMADESASAALGAALVPLIRENEALDRNLTLLENEFSATLGEGSRSIASILLTLMTALSALFGVLVLCIYLVIARTVTEVDAAKSEFVAMVSHQLRTPLTLIKWSVERLRKSDLSVLTPHGRDDVETMHAETKRMAAFISDILDASRFEAGTLIIQPYELDIVVAARTAVAEVLPAAREKGLTIEEAYPDSLITPADPTLLQVIFANLLSNAIKYTPKGGVIRLSLATQPQGTIIVVSDTGFGISTDERSKVFSKLFRGKSATRIDPVGTGLGLYLVKSILAAAGGSIRFESAEGKGTTFYITLPREGMRSRKGNIHLASPRADR</sequence>
<dbReference type="SMART" id="SM00388">
    <property type="entry name" value="HisKA"/>
    <property type="match status" value="1"/>
</dbReference>
<dbReference type="Pfam" id="PF00512">
    <property type="entry name" value="HisKA"/>
    <property type="match status" value="1"/>
</dbReference>
<dbReference type="InterPro" id="IPR036097">
    <property type="entry name" value="HisK_dim/P_sf"/>
</dbReference>
<comment type="catalytic activity">
    <reaction evidence="1">
        <text>ATP + protein L-histidine = ADP + protein N-phospho-L-histidine.</text>
        <dbReference type="EC" id="2.7.13.3"/>
    </reaction>
</comment>
<feature type="transmembrane region" description="Helical" evidence="7">
    <location>
        <begin position="17"/>
        <end position="38"/>
    </location>
</feature>
<dbReference type="CDD" id="cd00075">
    <property type="entry name" value="HATPase"/>
    <property type="match status" value="1"/>
</dbReference>
<dbReference type="SUPFAM" id="SSF47384">
    <property type="entry name" value="Homodimeric domain of signal transducing histidine kinase"/>
    <property type="match status" value="1"/>
</dbReference>
<evidence type="ECO:0000256" key="6">
    <source>
        <dbReference type="ARBA" id="ARBA00023012"/>
    </source>
</evidence>
<dbReference type="AlphaFoldDB" id="A0A1F6DH77"/>
<evidence type="ECO:0000256" key="5">
    <source>
        <dbReference type="ARBA" id="ARBA00022777"/>
    </source>
</evidence>
<keyword evidence="7" id="KW-1133">Transmembrane helix</keyword>
<dbReference type="SUPFAM" id="SSF55874">
    <property type="entry name" value="ATPase domain of HSP90 chaperone/DNA topoisomerase II/histidine kinase"/>
    <property type="match status" value="1"/>
</dbReference>
<organism evidence="9 10">
    <name type="scientific">Candidatus Kaiserbacteria bacterium RIFCSPHIGHO2_01_FULL_56_24</name>
    <dbReference type="NCBI Taxonomy" id="1798487"/>
    <lineage>
        <taxon>Bacteria</taxon>
        <taxon>Candidatus Kaiseribacteriota</taxon>
    </lineage>
</organism>
<accession>A0A1F6DH77</accession>
<dbReference type="Gene3D" id="3.30.565.10">
    <property type="entry name" value="Histidine kinase-like ATPase, C-terminal domain"/>
    <property type="match status" value="1"/>
</dbReference>
<dbReference type="PANTHER" id="PTHR43711:SF1">
    <property type="entry name" value="HISTIDINE KINASE 1"/>
    <property type="match status" value="1"/>
</dbReference>
<dbReference type="PRINTS" id="PR00344">
    <property type="entry name" value="BCTRLSENSOR"/>
</dbReference>
<reference evidence="9 10" key="1">
    <citation type="journal article" date="2016" name="Nat. Commun.">
        <title>Thousands of microbial genomes shed light on interconnected biogeochemical processes in an aquifer system.</title>
        <authorList>
            <person name="Anantharaman K."/>
            <person name="Brown C.T."/>
            <person name="Hug L.A."/>
            <person name="Sharon I."/>
            <person name="Castelle C.J."/>
            <person name="Probst A.J."/>
            <person name="Thomas B.C."/>
            <person name="Singh A."/>
            <person name="Wilkins M.J."/>
            <person name="Karaoz U."/>
            <person name="Brodie E.L."/>
            <person name="Williams K.H."/>
            <person name="Hubbard S.S."/>
            <person name="Banfield J.F."/>
        </authorList>
    </citation>
    <scope>NUCLEOTIDE SEQUENCE [LARGE SCALE GENOMIC DNA]</scope>
</reference>
<keyword evidence="7" id="KW-0472">Membrane</keyword>
<evidence type="ECO:0000256" key="2">
    <source>
        <dbReference type="ARBA" id="ARBA00012438"/>
    </source>
</evidence>
<dbReference type="GO" id="GO:0000155">
    <property type="term" value="F:phosphorelay sensor kinase activity"/>
    <property type="evidence" value="ECO:0007669"/>
    <property type="project" value="InterPro"/>
</dbReference>
<dbReference type="PANTHER" id="PTHR43711">
    <property type="entry name" value="TWO-COMPONENT HISTIDINE KINASE"/>
    <property type="match status" value="1"/>
</dbReference>
<dbReference type="InterPro" id="IPR004358">
    <property type="entry name" value="Sig_transdc_His_kin-like_C"/>
</dbReference>
<dbReference type="InterPro" id="IPR003661">
    <property type="entry name" value="HisK_dim/P_dom"/>
</dbReference>
<keyword evidence="3" id="KW-0597">Phosphoprotein</keyword>
<dbReference type="EC" id="2.7.13.3" evidence="2"/>
<gene>
    <name evidence="9" type="ORF">A2765_01515</name>
</gene>
<keyword evidence="7" id="KW-0812">Transmembrane</keyword>
<dbReference type="InterPro" id="IPR050736">
    <property type="entry name" value="Sensor_HK_Regulatory"/>
</dbReference>
<name>A0A1F6DH77_9BACT</name>
<dbReference type="InterPro" id="IPR003594">
    <property type="entry name" value="HATPase_dom"/>
</dbReference>
<keyword evidence="5" id="KW-0418">Kinase</keyword>
<proteinExistence type="predicted"/>
<dbReference type="InterPro" id="IPR036890">
    <property type="entry name" value="HATPase_C_sf"/>
</dbReference>
<evidence type="ECO:0000256" key="3">
    <source>
        <dbReference type="ARBA" id="ARBA00022553"/>
    </source>
</evidence>